<feature type="compositionally biased region" description="Basic and acidic residues" evidence="1">
    <location>
        <begin position="461"/>
        <end position="471"/>
    </location>
</feature>
<evidence type="ECO:0000256" key="2">
    <source>
        <dbReference type="SAM" id="SignalP"/>
    </source>
</evidence>
<sequence>MTRLAIIAAALAAVASFLVMDGDARAQGWFGRSYDDSPPRGERVYRERRRVDDDDYFERRTRYYSRDAVARRNAERRGGVRREEAEPRRQPGFFERLFGGGRDEEEDSSWRARADPGAVEVRPKVRRPRRRPPPPPVEAARPPAPAAPGAPAVAGVPPAGDPAGQAAAPPPAPVEPTTFVAVIGDSIADGLAAGLQEGFADAPELQVKRFTKPNAGLVRADYHDFVAEARKAIESGPITYAVFDVGVNDRQPFLDIRREPPLSDEWKKRYAERIDAMLAPFKERKIPIYWVGLAASGNRRATADHIAINAIARERVEAAGGTYVDVWEGFVDEDGVYAEVGPQLDGQIGRLRMDDGVHYSKAGARKLAHYAEQEIRKVFQPKPATPDPAVAAISPEAGPNAAQPPAAEQPRPISSPVMVLTAPRRSQGGALAAATPLPVPARDASASAARVLVNGEAPEADPGRMDDHRWPGAESPKPQPASVESKPVAPATAEAKPEPEQLSAPPSITDPRPMAEQPQH</sequence>
<protein>
    <submittedName>
        <fullName evidence="3">DUF459 domain-containing protein</fullName>
    </submittedName>
</protein>
<dbReference type="Proteomes" id="UP000289708">
    <property type="component" value="Unassembled WGS sequence"/>
</dbReference>
<comment type="caution">
    <text evidence="3">The sequence shown here is derived from an EMBL/GenBank/DDBJ whole genome shotgun (WGS) entry which is preliminary data.</text>
</comment>
<dbReference type="Pfam" id="PF04311">
    <property type="entry name" value="DUF459"/>
    <property type="match status" value="1"/>
</dbReference>
<accession>A0A4Q0MK99</accession>
<dbReference type="OrthoDB" id="9805649at2"/>
<feature type="compositionally biased region" description="Pro residues" evidence="1">
    <location>
        <begin position="133"/>
        <end position="148"/>
    </location>
</feature>
<keyword evidence="4" id="KW-1185">Reference proteome</keyword>
<evidence type="ECO:0000313" key="4">
    <source>
        <dbReference type="Proteomes" id="UP000289708"/>
    </source>
</evidence>
<dbReference type="SUPFAM" id="SSF52266">
    <property type="entry name" value="SGNH hydrolase"/>
    <property type="match status" value="1"/>
</dbReference>
<evidence type="ECO:0000313" key="3">
    <source>
        <dbReference type="EMBL" id="RXF73426.1"/>
    </source>
</evidence>
<reference evidence="3 4" key="1">
    <citation type="submission" date="2018-12" db="EMBL/GenBank/DDBJ databases">
        <title>bacterium Hansschlegelia zhihuaiae S113.</title>
        <authorList>
            <person name="He J."/>
        </authorList>
    </citation>
    <scope>NUCLEOTIDE SEQUENCE [LARGE SCALE GENOMIC DNA]</scope>
    <source>
        <strain evidence="3 4">S 113</strain>
    </source>
</reference>
<proteinExistence type="predicted"/>
<dbReference type="EMBL" id="RYFI01000008">
    <property type="protein sequence ID" value="RXF73426.1"/>
    <property type="molecule type" value="Genomic_DNA"/>
</dbReference>
<dbReference type="Gene3D" id="3.40.50.1110">
    <property type="entry name" value="SGNH hydrolase"/>
    <property type="match status" value="1"/>
</dbReference>
<dbReference type="GO" id="GO:0016788">
    <property type="term" value="F:hydrolase activity, acting on ester bonds"/>
    <property type="evidence" value="ECO:0007669"/>
    <property type="project" value="UniProtKB-ARBA"/>
</dbReference>
<dbReference type="InterPro" id="IPR036514">
    <property type="entry name" value="SGNH_hydro_sf"/>
</dbReference>
<dbReference type="InterPro" id="IPR007407">
    <property type="entry name" value="DUF459"/>
</dbReference>
<feature type="signal peptide" evidence="2">
    <location>
        <begin position="1"/>
        <end position="26"/>
    </location>
</feature>
<dbReference type="RefSeq" id="WP_128777257.1">
    <property type="nucleotide sequence ID" value="NZ_RYFI01000008.1"/>
</dbReference>
<organism evidence="3 4">
    <name type="scientific">Hansschlegelia zhihuaiae</name>
    <dbReference type="NCBI Taxonomy" id="405005"/>
    <lineage>
        <taxon>Bacteria</taxon>
        <taxon>Pseudomonadati</taxon>
        <taxon>Pseudomonadota</taxon>
        <taxon>Alphaproteobacteria</taxon>
        <taxon>Hyphomicrobiales</taxon>
        <taxon>Methylopilaceae</taxon>
        <taxon>Hansschlegelia</taxon>
    </lineage>
</organism>
<feature type="region of interest" description="Disordered" evidence="1">
    <location>
        <begin position="379"/>
        <end position="413"/>
    </location>
</feature>
<keyword evidence="2" id="KW-0732">Signal</keyword>
<gene>
    <name evidence="3" type="ORF">EK403_09480</name>
</gene>
<feature type="compositionally biased region" description="Low complexity" evidence="1">
    <location>
        <begin position="395"/>
        <end position="410"/>
    </location>
</feature>
<evidence type="ECO:0000256" key="1">
    <source>
        <dbReference type="SAM" id="MobiDB-lite"/>
    </source>
</evidence>
<feature type="compositionally biased region" description="Basic and acidic residues" evidence="1">
    <location>
        <begin position="68"/>
        <end position="89"/>
    </location>
</feature>
<feature type="region of interest" description="Disordered" evidence="1">
    <location>
        <begin position="454"/>
        <end position="520"/>
    </location>
</feature>
<feature type="compositionally biased region" description="Low complexity" evidence="1">
    <location>
        <begin position="149"/>
        <end position="167"/>
    </location>
</feature>
<dbReference type="AlphaFoldDB" id="A0A4Q0MK99"/>
<name>A0A4Q0MK99_9HYPH</name>
<feature type="chain" id="PRO_5020489856" evidence="2">
    <location>
        <begin position="27"/>
        <end position="520"/>
    </location>
</feature>
<feature type="region of interest" description="Disordered" evidence="1">
    <location>
        <begin position="68"/>
        <end position="172"/>
    </location>
</feature>